<reference evidence="1" key="1">
    <citation type="submission" date="2020-06" db="EMBL/GenBank/DDBJ databases">
        <title>Characterization of fructooligosaccharide metabolism and fructooligosaccharide-degrading enzymes in human commensal butyrate producers.</title>
        <authorList>
            <person name="Tanno H."/>
            <person name="Fujii T."/>
            <person name="Hirano K."/>
            <person name="Maeno S."/>
            <person name="Tonozuka T."/>
            <person name="Sakamoto M."/>
            <person name="Ohkuma M."/>
            <person name="Tochio T."/>
            <person name="Endo A."/>
        </authorList>
    </citation>
    <scope>NUCLEOTIDE SEQUENCE</scope>
    <source>
        <strain evidence="1">JCM 17466</strain>
    </source>
</reference>
<sequence>MDLLIVHVFLSPFYYLIFSTNINKMPKKEYTLAKEKSMDQAKTPEEAFEIIRKTERGL</sequence>
<evidence type="ECO:0000313" key="1">
    <source>
        <dbReference type="EMBL" id="GFO86432.1"/>
    </source>
</evidence>
<comment type="caution">
    <text evidence="1">The sequence shown here is derived from an EMBL/GenBank/DDBJ whole genome shotgun (WGS) entry which is preliminary data.</text>
</comment>
<keyword evidence="2" id="KW-1185">Reference proteome</keyword>
<dbReference type="Proteomes" id="UP000613208">
    <property type="component" value="Unassembled WGS sequence"/>
</dbReference>
<dbReference type="EMBL" id="BLYI01000062">
    <property type="protein sequence ID" value="GFO86432.1"/>
    <property type="molecule type" value="Genomic_DNA"/>
</dbReference>
<organism evidence="1 2">
    <name type="scientific">Anaerostipes butyraticus</name>
    <dbReference type="NCBI Taxonomy" id="645466"/>
    <lineage>
        <taxon>Bacteria</taxon>
        <taxon>Bacillati</taxon>
        <taxon>Bacillota</taxon>
        <taxon>Clostridia</taxon>
        <taxon>Lachnospirales</taxon>
        <taxon>Lachnospiraceae</taxon>
        <taxon>Anaerostipes</taxon>
    </lineage>
</organism>
<gene>
    <name evidence="1" type="ORF">ANBU17_27790</name>
</gene>
<name>A0A916Q8Y5_9FIRM</name>
<accession>A0A916Q8Y5</accession>
<dbReference type="AlphaFoldDB" id="A0A916Q8Y5"/>
<proteinExistence type="predicted"/>
<evidence type="ECO:0000313" key="2">
    <source>
        <dbReference type="Proteomes" id="UP000613208"/>
    </source>
</evidence>
<protein>
    <submittedName>
        <fullName evidence="1">Uncharacterized protein</fullName>
    </submittedName>
</protein>